<organism evidence="12 13">
    <name type="scientific">Candidatus Merdiplasma excrementigallinarum</name>
    <dbReference type="NCBI Taxonomy" id="2840864"/>
    <lineage>
        <taxon>Bacteria</taxon>
        <taxon>Bacillati</taxon>
        <taxon>Bacillota</taxon>
        <taxon>Clostridia</taxon>
        <taxon>Lachnospirales</taxon>
        <taxon>Lachnospiraceae</taxon>
        <taxon>Lachnospiraceae incertae sedis</taxon>
        <taxon>Candidatus Merdiplasma</taxon>
    </lineage>
</organism>
<dbReference type="PANTHER" id="PTHR45453:SF3">
    <property type="entry name" value="HISTIDINE KINASE"/>
    <property type="match status" value="1"/>
</dbReference>
<name>A0A9D1NZX5_9FIRM</name>
<reference evidence="12" key="2">
    <citation type="journal article" date="2021" name="PeerJ">
        <title>Extensive microbial diversity within the chicken gut microbiome revealed by metagenomics and culture.</title>
        <authorList>
            <person name="Gilroy R."/>
            <person name="Ravi A."/>
            <person name="Getino M."/>
            <person name="Pursley I."/>
            <person name="Horton D.L."/>
            <person name="Alikhan N.F."/>
            <person name="Baker D."/>
            <person name="Gharbi K."/>
            <person name="Hall N."/>
            <person name="Watson M."/>
            <person name="Adriaenssens E.M."/>
            <person name="Foster-Nyarko E."/>
            <person name="Jarju S."/>
            <person name="Secka A."/>
            <person name="Antonio M."/>
            <person name="Oren A."/>
            <person name="Chaudhuri R.R."/>
            <person name="La Ragione R."/>
            <person name="Hildebrand F."/>
            <person name="Pallen M.J."/>
        </authorList>
    </citation>
    <scope>NUCLEOTIDE SEQUENCE</scope>
    <source>
        <strain evidence="12">ChiBcec6-7307</strain>
    </source>
</reference>
<dbReference type="GO" id="GO:0004721">
    <property type="term" value="F:phosphoprotein phosphatase activity"/>
    <property type="evidence" value="ECO:0007669"/>
    <property type="project" value="TreeGrafter"/>
</dbReference>
<dbReference type="PANTHER" id="PTHR45453">
    <property type="entry name" value="PHOSPHATE REGULON SENSOR PROTEIN PHOR"/>
    <property type="match status" value="1"/>
</dbReference>
<keyword evidence="9" id="KW-0812">Transmembrane</keyword>
<evidence type="ECO:0000256" key="3">
    <source>
        <dbReference type="ARBA" id="ARBA00012438"/>
    </source>
</evidence>
<evidence type="ECO:0000313" key="13">
    <source>
        <dbReference type="Proteomes" id="UP000886889"/>
    </source>
</evidence>
<feature type="domain" description="Histidine kinase" evidence="10">
    <location>
        <begin position="268"/>
        <end position="483"/>
    </location>
</feature>
<evidence type="ECO:0000256" key="1">
    <source>
        <dbReference type="ARBA" id="ARBA00000085"/>
    </source>
</evidence>
<dbReference type="InterPro" id="IPR005467">
    <property type="entry name" value="His_kinase_dom"/>
</dbReference>
<keyword evidence="9" id="KW-1133">Transmembrane helix</keyword>
<sequence>MLRRKLIESLTARIFFITVLILLGAGTVTFALIAWATPSTYTAVVNEDLQQQVDALAKRLKNTDFEDSGPVLEEFIRTTRADAALLSPDGKSELSLPAQYGEYTPEVSASEVTVYNDGGGSVSITSLQQASIFADVTFANREETYGLYVSPYAREENLAVQALISMAPWLLLALLVFSLLCAFVYSRYITRPILRLNRIAAGFAQLNFDWTSNETRRDEIGALSRSLDQMAARLSSALRELETANRALQGEVERERERERQRTAFFSAASHELKTPITILKGQLTGMLEGVDVYRDRDKYLLRSLQVAGRMEHLIQEMLIISRMEAGGMDSSREEVDLSVLAKRQLSLDRELITLRGQHLICQLSPGITVTGIPALLEKVMGNLLSNASLYSPEGAVIRVWCGMEHGHPALIVENTGVHISDLALPRLFEPFYRQEESRNRRTGGSGLGLFLVKMILDRHQASCSIENTKEGVRAKVLFLHTKHI</sequence>
<proteinExistence type="predicted"/>
<keyword evidence="6" id="KW-0418">Kinase</keyword>
<comment type="subcellular location">
    <subcellularLocation>
        <location evidence="2">Membrane</location>
    </subcellularLocation>
</comment>
<evidence type="ECO:0000259" key="11">
    <source>
        <dbReference type="PROSITE" id="PS50885"/>
    </source>
</evidence>
<dbReference type="Gene3D" id="6.10.340.10">
    <property type="match status" value="1"/>
</dbReference>
<keyword evidence="9" id="KW-0472">Membrane</keyword>
<accession>A0A9D1NZX5</accession>
<protein>
    <recommendedName>
        <fullName evidence="3">histidine kinase</fullName>
        <ecNumber evidence="3">2.7.13.3</ecNumber>
    </recommendedName>
</protein>
<dbReference type="EMBL" id="DVOS01000060">
    <property type="protein sequence ID" value="HIV23722.1"/>
    <property type="molecule type" value="Genomic_DNA"/>
</dbReference>
<dbReference type="SUPFAM" id="SSF158472">
    <property type="entry name" value="HAMP domain-like"/>
    <property type="match status" value="1"/>
</dbReference>
<evidence type="ECO:0000256" key="6">
    <source>
        <dbReference type="ARBA" id="ARBA00022777"/>
    </source>
</evidence>
<dbReference type="SMART" id="SM00304">
    <property type="entry name" value="HAMP"/>
    <property type="match status" value="1"/>
</dbReference>
<dbReference type="Gene3D" id="3.30.565.10">
    <property type="entry name" value="Histidine kinase-like ATPase, C-terminal domain"/>
    <property type="match status" value="1"/>
</dbReference>
<evidence type="ECO:0000256" key="5">
    <source>
        <dbReference type="ARBA" id="ARBA00022679"/>
    </source>
</evidence>
<dbReference type="InterPro" id="IPR050351">
    <property type="entry name" value="BphY/WalK/GraS-like"/>
</dbReference>
<dbReference type="InterPro" id="IPR036890">
    <property type="entry name" value="HATPase_C_sf"/>
</dbReference>
<dbReference type="GO" id="GO:0000155">
    <property type="term" value="F:phosphorelay sensor kinase activity"/>
    <property type="evidence" value="ECO:0007669"/>
    <property type="project" value="InterPro"/>
</dbReference>
<dbReference type="PRINTS" id="PR00344">
    <property type="entry name" value="BCTRLSENSOR"/>
</dbReference>
<evidence type="ECO:0000259" key="10">
    <source>
        <dbReference type="PROSITE" id="PS50109"/>
    </source>
</evidence>
<dbReference type="SUPFAM" id="SSF47384">
    <property type="entry name" value="Homodimeric domain of signal transducing histidine kinase"/>
    <property type="match status" value="1"/>
</dbReference>
<dbReference type="Proteomes" id="UP000886889">
    <property type="component" value="Unassembled WGS sequence"/>
</dbReference>
<comment type="catalytic activity">
    <reaction evidence="1">
        <text>ATP + protein L-histidine = ADP + protein N-phospho-L-histidine.</text>
        <dbReference type="EC" id="2.7.13.3"/>
    </reaction>
</comment>
<dbReference type="InterPro" id="IPR036097">
    <property type="entry name" value="HisK_dim/P_sf"/>
</dbReference>
<dbReference type="SMART" id="SM00387">
    <property type="entry name" value="HATPase_c"/>
    <property type="match status" value="1"/>
</dbReference>
<keyword evidence="7" id="KW-0902">Two-component regulatory system</keyword>
<dbReference type="InterPro" id="IPR004358">
    <property type="entry name" value="Sig_transdc_His_kin-like_C"/>
</dbReference>
<evidence type="ECO:0000256" key="7">
    <source>
        <dbReference type="ARBA" id="ARBA00023012"/>
    </source>
</evidence>
<reference evidence="12" key="1">
    <citation type="submission" date="2020-10" db="EMBL/GenBank/DDBJ databases">
        <authorList>
            <person name="Gilroy R."/>
        </authorList>
    </citation>
    <scope>NUCLEOTIDE SEQUENCE</scope>
    <source>
        <strain evidence="12">ChiBcec6-7307</strain>
    </source>
</reference>
<evidence type="ECO:0000256" key="4">
    <source>
        <dbReference type="ARBA" id="ARBA00022553"/>
    </source>
</evidence>
<evidence type="ECO:0000256" key="9">
    <source>
        <dbReference type="SAM" id="Phobius"/>
    </source>
</evidence>
<dbReference type="InterPro" id="IPR003661">
    <property type="entry name" value="HisK_dim/P_dom"/>
</dbReference>
<dbReference type="GO" id="GO:0016036">
    <property type="term" value="P:cellular response to phosphate starvation"/>
    <property type="evidence" value="ECO:0007669"/>
    <property type="project" value="TreeGrafter"/>
</dbReference>
<feature type="transmembrane region" description="Helical" evidence="9">
    <location>
        <begin position="158"/>
        <end position="185"/>
    </location>
</feature>
<dbReference type="Pfam" id="PF00672">
    <property type="entry name" value="HAMP"/>
    <property type="match status" value="1"/>
</dbReference>
<evidence type="ECO:0000313" key="12">
    <source>
        <dbReference type="EMBL" id="HIV23722.1"/>
    </source>
</evidence>
<dbReference type="SUPFAM" id="SSF55874">
    <property type="entry name" value="ATPase domain of HSP90 chaperone/DNA topoisomerase II/histidine kinase"/>
    <property type="match status" value="1"/>
</dbReference>
<dbReference type="CDD" id="cd00082">
    <property type="entry name" value="HisKA"/>
    <property type="match status" value="1"/>
</dbReference>
<keyword evidence="5" id="KW-0808">Transferase</keyword>
<dbReference type="AlphaFoldDB" id="A0A9D1NZX5"/>
<dbReference type="EC" id="2.7.13.3" evidence="3"/>
<dbReference type="InterPro" id="IPR003594">
    <property type="entry name" value="HATPase_dom"/>
</dbReference>
<dbReference type="CDD" id="cd06225">
    <property type="entry name" value="HAMP"/>
    <property type="match status" value="1"/>
</dbReference>
<dbReference type="GO" id="GO:0005886">
    <property type="term" value="C:plasma membrane"/>
    <property type="evidence" value="ECO:0007669"/>
    <property type="project" value="TreeGrafter"/>
</dbReference>
<comment type="caution">
    <text evidence="12">The sequence shown here is derived from an EMBL/GenBank/DDBJ whole genome shotgun (WGS) entry which is preliminary data.</text>
</comment>
<dbReference type="Gene3D" id="1.10.287.130">
    <property type="match status" value="1"/>
</dbReference>
<gene>
    <name evidence="12" type="ORF">IAC80_07250</name>
</gene>
<dbReference type="InterPro" id="IPR003660">
    <property type="entry name" value="HAMP_dom"/>
</dbReference>
<evidence type="ECO:0000256" key="8">
    <source>
        <dbReference type="SAM" id="Coils"/>
    </source>
</evidence>
<dbReference type="Pfam" id="PF02518">
    <property type="entry name" value="HATPase_c"/>
    <property type="match status" value="1"/>
</dbReference>
<feature type="domain" description="HAMP" evidence="11">
    <location>
        <begin position="187"/>
        <end position="239"/>
    </location>
</feature>
<feature type="coiled-coil region" evidence="8">
    <location>
        <begin position="227"/>
        <end position="258"/>
    </location>
</feature>
<keyword evidence="4" id="KW-0597">Phosphoprotein</keyword>
<dbReference type="PROSITE" id="PS50109">
    <property type="entry name" value="HIS_KIN"/>
    <property type="match status" value="1"/>
</dbReference>
<feature type="transmembrane region" description="Helical" evidence="9">
    <location>
        <begin position="12"/>
        <end position="36"/>
    </location>
</feature>
<keyword evidence="8" id="KW-0175">Coiled coil</keyword>
<dbReference type="PROSITE" id="PS50885">
    <property type="entry name" value="HAMP"/>
    <property type="match status" value="1"/>
</dbReference>
<dbReference type="SMART" id="SM00388">
    <property type="entry name" value="HisKA"/>
    <property type="match status" value="1"/>
</dbReference>
<evidence type="ECO:0000256" key="2">
    <source>
        <dbReference type="ARBA" id="ARBA00004370"/>
    </source>
</evidence>
<dbReference type="Pfam" id="PF00512">
    <property type="entry name" value="HisKA"/>
    <property type="match status" value="1"/>
</dbReference>